<accession>Q9PB49</accession>
<dbReference type="PIR" id="E82575">
    <property type="entry name" value="E82575"/>
</dbReference>
<evidence type="ECO:0000313" key="2">
    <source>
        <dbReference type="EMBL" id="AAF85095.1"/>
    </source>
</evidence>
<organism evidence="2 3">
    <name type="scientific">Xylella fastidiosa (strain 9a5c)</name>
    <dbReference type="NCBI Taxonomy" id="160492"/>
    <lineage>
        <taxon>Bacteria</taxon>
        <taxon>Pseudomonadati</taxon>
        <taxon>Pseudomonadota</taxon>
        <taxon>Gammaproteobacteria</taxon>
        <taxon>Lysobacterales</taxon>
        <taxon>Lysobacteraceae</taxon>
        <taxon>Xylella</taxon>
    </lineage>
</organism>
<keyword evidence="1" id="KW-1133">Transmembrane helix</keyword>
<dbReference type="STRING" id="160492.XF_2296"/>
<dbReference type="AlphaFoldDB" id="Q9PB49"/>
<sequence>MWVKLLRCICLAELRSAEHEIDFILLFLFIKNILRILLYVVVRFFGNFFFGFS</sequence>
<keyword evidence="1" id="KW-0472">Membrane</keyword>
<dbReference type="KEGG" id="xfa:XF_2296"/>
<dbReference type="Proteomes" id="UP000000812">
    <property type="component" value="Chromosome"/>
</dbReference>
<protein>
    <submittedName>
        <fullName evidence="2">Uncharacterized protein</fullName>
    </submittedName>
</protein>
<evidence type="ECO:0000256" key="1">
    <source>
        <dbReference type="SAM" id="Phobius"/>
    </source>
</evidence>
<reference evidence="2 3" key="1">
    <citation type="journal article" date="2000" name="Nature">
        <title>The genome sequence of the plant pathogen Xylella fastidiosa.</title>
        <authorList>
            <person name="Simpson A.J."/>
            <person name="Reinach F.C."/>
            <person name="Arruda P."/>
            <person name="Abreu F.A."/>
            <person name="Acencio M."/>
            <person name="Alvarenga R."/>
            <person name="Alves L.M."/>
            <person name="Araya J.E."/>
            <person name="Baia G.S."/>
            <person name="Baptista C.S."/>
            <person name="Barros M.H."/>
            <person name="Bonaccorsi E.D."/>
            <person name="Bordin S."/>
            <person name="Bove J.M."/>
            <person name="Briones M.R."/>
            <person name="Bueno M.R."/>
            <person name="Camargo A.A."/>
            <person name="Camargo L.E."/>
            <person name="Carraro D.M."/>
            <person name="Carrer H."/>
            <person name="Colauto N.B."/>
            <person name="Colombo C."/>
            <person name="Costa F.F."/>
            <person name="Costa M.C."/>
            <person name="Costa-Neto C.M."/>
            <person name="Coutinho L.L."/>
            <person name="Cristofani M."/>
            <person name="Dias-Neto E."/>
            <person name="Docena C."/>
            <person name="El-Dorry H."/>
            <person name="Facincani A.P."/>
            <person name="Ferreira A.J."/>
            <person name="Ferreira V.C."/>
            <person name="Ferro J.A."/>
            <person name="Fraga J.S."/>
            <person name="Franca S.C."/>
            <person name="Franco M.C."/>
            <person name="Frohme M."/>
            <person name="Furlan L.R."/>
            <person name="Garnier M."/>
            <person name="Goldman G.H."/>
            <person name="Goldman M.H."/>
            <person name="Gomes S.L."/>
            <person name="Gruber A."/>
            <person name="Ho P.L."/>
            <person name="Hoheisel J.D."/>
            <person name="Junqueira M.L."/>
            <person name="Kemper E.L."/>
            <person name="Kitajima J.P."/>
            <person name="Krieger J.E."/>
            <person name="Kuramae E.E."/>
            <person name="Laigret F."/>
            <person name="Lambais M.R."/>
            <person name="Leite L.C."/>
            <person name="Lemos E.G."/>
            <person name="Lemos M.V."/>
            <person name="Lopes S.A."/>
            <person name="Lopes C.R."/>
            <person name="Machado J.A."/>
            <person name="Machado M.A."/>
            <person name="Madeira A.M."/>
            <person name="Madeira H.M."/>
            <person name="Marino C.L."/>
            <person name="Marques M.V."/>
            <person name="Martins E.A."/>
            <person name="Martins E.M."/>
            <person name="Matsukuma A.Y."/>
            <person name="Menck C.F."/>
            <person name="Miracca E.C."/>
            <person name="Miyaki C.Y."/>
            <person name="Monteriro-Vitorello C.B."/>
            <person name="Moon D.H."/>
            <person name="Nagai M.A."/>
            <person name="Nascimento A.L."/>
            <person name="Netto L.E."/>
            <person name="Nhani A.Jr."/>
            <person name="Nobrega F.G."/>
            <person name="Nunes L.R."/>
            <person name="Oliveira M.A."/>
            <person name="de Oliveira M.C."/>
            <person name="de Oliveira R.C."/>
            <person name="Palmieri D.A."/>
            <person name="Paris A."/>
            <person name="Peixoto B.R."/>
            <person name="Pereira G.A."/>
            <person name="Pereira H.A.Jr."/>
            <person name="Pesquero J.B."/>
            <person name="Quaggio R.B."/>
            <person name="Roberto P.G."/>
            <person name="Rodrigues V."/>
            <person name="de M Rosa A.J."/>
            <person name="de Rosa V.E.Jr."/>
            <person name="de Sa R.G."/>
            <person name="Santelli R.V."/>
            <person name="Sawasaki H.E."/>
            <person name="da Silva A.C."/>
            <person name="da Silva A.M."/>
            <person name="da Silva F.R."/>
            <person name="da Silva W.A.Jr."/>
            <person name="da Silveira J.F."/>
            <person name="Silvestri M.L."/>
            <person name="Siqueira W.J."/>
            <person name="de Souza A.A."/>
            <person name="de Souza A.P."/>
            <person name="Terenzi M.F."/>
            <person name="Truffi D."/>
            <person name="Tsai S.M."/>
            <person name="Tsuhako M.H."/>
            <person name="Vallada H."/>
            <person name="Van Sluys M.A."/>
            <person name="Verjovski-Almeida S."/>
            <person name="Vettore A.L."/>
            <person name="Zago M.A."/>
            <person name="Zatz M."/>
            <person name="Meidanis J."/>
            <person name="Setubal J.C."/>
        </authorList>
    </citation>
    <scope>NUCLEOTIDE SEQUENCE [LARGE SCALE GENOMIC DNA]</scope>
    <source>
        <strain evidence="2 3">9a5c</strain>
    </source>
</reference>
<feature type="transmembrane region" description="Helical" evidence="1">
    <location>
        <begin position="33"/>
        <end position="52"/>
    </location>
</feature>
<evidence type="ECO:0000313" key="3">
    <source>
        <dbReference type="Proteomes" id="UP000000812"/>
    </source>
</evidence>
<gene>
    <name evidence="2" type="ordered locus">XF_2296</name>
</gene>
<keyword evidence="1" id="KW-0812">Transmembrane</keyword>
<dbReference type="HOGENOM" id="CLU_3067798_0_0_6"/>
<proteinExistence type="predicted"/>
<dbReference type="EMBL" id="AE003849">
    <property type="protein sequence ID" value="AAF85095.1"/>
    <property type="molecule type" value="Genomic_DNA"/>
</dbReference>
<name>Q9PB49_XYLFA</name>